<dbReference type="EMBL" id="CABITT030000006">
    <property type="protein sequence ID" value="VVB07339.1"/>
    <property type="molecule type" value="Genomic_DNA"/>
</dbReference>
<organism evidence="2 3">
    <name type="scientific">Arabis nemorensis</name>
    <dbReference type="NCBI Taxonomy" id="586526"/>
    <lineage>
        <taxon>Eukaryota</taxon>
        <taxon>Viridiplantae</taxon>
        <taxon>Streptophyta</taxon>
        <taxon>Embryophyta</taxon>
        <taxon>Tracheophyta</taxon>
        <taxon>Spermatophyta</taxon>
        <taxon>Magnoliopsida</taxon>
        <taxon>eudicotyledons</taxon>
        <taxon>Gunneridae</taxon>
        <taxon>Pentapetalae</taxon>
        <taxon>rosids</taxon>
        <taxon>malvids</taxon>
        <taxon>Brassicales</taxon>
        <taxon>Brassicaceae</taxon>
        <taxon>Arabideae</taxon>
        <taxon>Arabis</taxon>
    </lineage>
</organism>
<comment type="caution">
    <text evidence="2">The sequence shown here is derived from an EMBL/GenBank/DDBJ whole genome shotgun (WGS) entry which is preliminary data.</text>
</comment>
<evidence type="ECO:0000313" key="2">
    <source>
        <dbReference type="EMBL" id="VVB07339.1"/>
    </source>
</evidence>
<gene>
    <name evidence="2" type="ORF">ANE_LOCUS17783</name>
</gene>
<feature type="compositionally biased region" description="Low complexity" evidence="1">
    <location>
        <begin position="67"/>
        <end position="82"/>
    </location>
</feature>
<dbReference type="Proteomes" id="UP000489600">
    <property type="component" value="Unassembled WGS sequence"/>
</dbReference>
<name>A0A565C120_9BRAS</name>
<feature type="region of interest" description="Disordered" evidence="1">
    <location>
        <begin position="60"/>
        <end position="82"/>
    </location>
</feature>
<protein>
    <submittedName>
        <fullName evidence="2">Uncharacterized protein</fullName>
    </submittedName>
</protein>
<proteinExistence type="predicted"/>
<dbReference type="AlphaFoldDB" id="A0A565C120"/>
<evidence type="ECO:0000313" key="3">
    <source>
        <dbReference type="Proteomes" id="UP000489600"/>
    </source>
</evidence>
<keyword evidence="3" id="KW-1185">Reference proteome</keyword>
<evidence type="ECO:0000256" key="1">
    <source>
        <dbReference type="SAM" id="MobiDB-lite"/>
    </source>
</evidence>
<accession>A0A565C120</accession>
<sequence>MGEDLSLSSLLLNISSITGLRFNRTESMAMPEFSSFHFLDNLEVGGLFDSLTGSIGISSRAKTAPIASSSSSGTATTGAAAR</sequence>
<reference evidence="2" key="1">
    <citation type="submission" date="2019-07" db="EMBL/GenBank/DDBJ databases">
        <authorList>
            <person name="Dittberner H."/>
        </authorList>
    </citation>
    <scope>NUCLEOTIDE SEQUENCE [LARGE SCALE GENOMIC DNA]</scope>
</reference>